<feature type="transmembrane region" description="Helical" evidence="8">
    <location>
        <begin position="85"/>
        <end position="107"/>
    </location>
</feature>
<evidence type="ECO:0000256" key="4">
    <source>
        <dbReference type="ARBA" id="ARBA00022475"/>
    </source>
</evidence>
<evidence type="ECO:0000256" key="1">
    <source>
        <dbReference type="ARBA" id="ARBA00004651"/>
    </source>
</evidence>
<keyword evidence="5 8" id="KW-0812">Transmembrane</keyword>
<keyword evidence="10" id="KW-1185">Reference proteome</keyword>
<dbReference type="AlphaFoldDB" id="A0A511M9F3"/>
<dbReference type="PANTHER" id="PTHR30269">
    <property type="entry name" value="TRANSMEMBRANE PROTEIN YFCA"/>
    <property type="match status" value="1"/>
</dbReference>
<sequence>MDIRSGWLTDVQIGDWAVLLTAATAAGWVDAVVGGGGLIILPTLFLVAPTITPQTALGTNKLAAVAGTGASVVTFARKVPLRWRVLLPAAVIAAVTAAIGAAAVSLIDRELFIPIVMVVLVAVAVFVTLRPSIGVTLATHPPTRRKFILTIALAAGLVGLYDGLLGPGTGTFLIITFATLLGTEFVRAAAMAKVINCGSNVGALIFFGATGNILWALGAAMAVGNVAGAIVGSHMALRNGAKFVRVVLLVVVVGMVIRLGWQQFG</sequence>
<dbReference type="Pfam" id="PF01925">
    <property type="entry name" value="TauE"/>
    <property type="match status" value="1"/>
</dbReference>
<keyword evidence="6 8" id="KW-1133">Transmembrane helix</keyword>
<dbReference type="PANTHER" id="PTHR30269:SF0">
    <property type="entry name" value="MEMBRANE TRANSPORTER PROTEIN YFCA-RELATED"/>
    <property type="match status" value="1"/>
</dbReference>
<gene>
    <name evidence="9" type="ORF">NN4_08550</name>
</gene>
<protein>
    <recommendedName>
        <fullName evidence="8">Probable membrane transporter protein</fullName>
    </recommendedName>
</protein>
<evidence type="ECO:0000256" key="7">
    <source>
        <dbReference type="ARBA" id="ARBA00023136"/>
    </source>
</evidence>
<feature type="transmembrane region" description="Helical" evidence="8">
    <location>
        <begin position="201"/>
        <end position="223"/>
    </location>
</feature>
<comment type="similarity">
    <text evidence="2 8">Belongs to the 4-toluene sulfonate uptake permease (TSUP) (TC 2.A.102) family.</text>
</comment>
<dbReference type="Proteomes" id="UP000321424">
    <property type="component" value="Unassembled WGS sequence"/>
</dbReference>
<feature type="transmembrane region" description="Helical" evidence="8">
    <location>
        <begin position="113"/>
        <end position="135"/>
    </location>
</feature>
<feature type="transmembrane region" description="Helical" evidence="8">
    <location>
        <begin position="243"/>
        <end position="261"/>
    </location>
</feature>
<name>A0A511M9F3_9NOCA</name>
<accession>A0A511M9F3</accession>
<reference evidence="9 10" key="1">
    <citation type="submission" date="2019-07" db="EMBL/GenBank/DDBJ databases">
        <title>Whole genome shotgun sequence of Nocardia ninae NBRC 108245.</title>
        <authorList>
            <person name="Hosoyama A."/>
            <person name="Uohara A."/>
            <person name="Ohji S."/>
            <person name="Ichikawa N."/>
        </authorList>
    </citation>
    <scope>NUCLEOTIDE SEQUENCE [LARGE SCALE GENOMIC DNA]</scope>
    <source>
        <strain evidence="9 10">NBRC 108245</strain>
    </source>
</reference>
<organism evidence="9 10">
    <name type="scientific">Nocardia ninae NBRC 108245</name>
    <dbReference type="NCBI Taxonomy" id="1210091"/>
    <lineage>
        <taxon>Bacteria</taxon>
        <taxon>Bacillati</taxon>
        <taxon>Actinomycetota</taxon>
        <taxon>Actinomycetes</taxon>
        <taxon>Mycobacteriales</taxon>
        <taxon>Nocardiaceae</taxon>
        <taxon>Nocardia</taxon>
    </lineage>
</organism>
<dbReference type="InterPro" id="IPR052017">
    <property type="entry name" value="TSUP"/>
</dbReference>
<comment type="caution">
    <text evidence="9">The sequence shown here is derived from an EMBL/GenBank/DDBJ whole genome shotgun (WGS) entry which is preliminary data.</text>
</comment>
<keyword evidence="3" id="KW-0813">Transport</keyword>
<evidence type="ECO:0000256" key="3">
    <source>
        <dbReference type="ARBA" id="ARBA00022448"/>
    </source>
</evidence>
<evidence type="ECO:0000256" key="8">
    <source>
        <dbReference type="RuleBase" id="RU363041"/>
    </source>
</evidence>
<keyword evidence="4 8" id="KW-1003">Cell membrane</keyword>
<feature type="transmembrane region" description="Helical" evidence="8">
    <location>
        <begin position="170"/>
        <end position="189"/>
    </location>
</feature>
<evidence type="ECO:0000256" key="5">
    <source>
        <dbReference type="ARBA" id="ARBA00022692"/>
    </source>
</evidence>
<feature type="transmembrane region" description="Helical" evidence="8">
    <location>
        <begin position="147"/>
        <end position="164"/>
    </location>
</feature>
<proteinExistence type="inferred from homology"/>
<evidence type="ECO:0000313" key="9">
    <source>
        <dbReference type="EMBL" id="GEM36336.1"/>
    </source>
</evidence>
<dbReference type="EMBL" id="BJXA01000003">
    <property type="protein sequence ID" value="GEM36336.1"/>
    <property type="molecule type" value="Genomic_DNA"/>
</dbReference>
<evidence type="ECO:0000313" key="10">
    <source>
        <dbReference type="Proteomes" id="UP000321424"/>
    </source>
</evidence>
<comment type="subcellular location">
    <subcellularLocation>
        <location evidence="1 8">Cell membrane</location>
        <topology evidence="1 8">Multi-pass membrane protein</topology>
    </subcellularLocation>
</comment>
<evidence type="ECO:0000256" key="6">
    <source>
        <dbReference type="ARBA" id="ARBA00022989"/>
    </source>
</evidence>
<evidence type="ECO:0000256" key="2">
    <source>
        <dbReference type="ARBA" id="ARBA00009142"/>
    </source>
</evidence>
<keyword evidence="7 8" id="KW-0472">Membrane</keyword>
<dbReference type="InterPro" id="IPR002781">
    <property type="entry name" value="TM_pro_TauE-like"/>
</dbReference>
<dbReference type="GO" id="GO:0005886">
    <property type="term" value="C:plasma membrane"/>
    <property type="evidence" value="ECO:0007669"/>
    <property type="project" value="UniProtKB-SubCell"/>
</dbReference>